<accession>A0ABD4KNM1</accession>
<evidence type="ECO:0000313" key="1">
    <source>
        <dbReference type="EMBL" id="MBF4272213.1"/>
    </source>
</evidence>
<comment type="caution">
    <text evidence="1">The sequence shown here is derived from an EMBL/GenBank/DDBJ whole genome shotgun (WGS) entry which is preliminary data.</text>
</comment>
<gene>
    <name evidence="1" type="ORF">EAY07_09115</name>
</gene>
<protein>
    <submittedName>
        <fullName evidence="1">Uncharacterized protein</fullName>
    </submittedName>
</protein>
<feature type="non-terminal residue" evidence="1">
    <location>
        <position position="154"/>
    </location>
</feature>
<sequence>MLSPNVDTALNMLTDVYTDFLGISNYDATCNSLFIGHVAKDPNWLVEVRSRTEILRAVMNEFMQQKPKIFAQIITSFINYQTTFDACAQNSKAITSTKQWIECLQLLQKTLKQNITLTNEAQQVFTKSYSQAKNAEELLASSIQDGWNQVSDAT</sequence>
<dbReference type="Proteomes" id="UP000722957">
    <property type="component" value="Unassembled WGS sequence"/>
</dbReference>
<dbReference type="AlphaFoldDB" id="A0ABD4KNM1"/>
<proteinExistence type="predicted"/>
<dbReference type="EMBL" id="RDOM01000015">
    <property type="protein sequence ID" value="MBF4272213.1"/>
    <property type="molecule type" value="Genomic_DNA"/>
</dbReference>
<organism evidence="1 2">
    <name type="scientific">Vibrio anguillarum</name>
    <name type="common">Listonella anguillarum</name>
    <dbReference type="NCBI Taxonomy" id="55601"/>
    <lineage>
        <taxon>Bacteria</taxon>
        <taxon>Pseudomonadati</taxon>
        <taxon>Pseudomonadota</taxon>
        <taxon>Gammaproteobacteria</taxon>
        <taxon>Vibrionales</taxon>
        <taxon>Vibrionaceae</taxon>
        <taxon>Vibrio</taxon>
    </lineage>
</organism>
<evidence type="ECO:0000313" key="2">
    <source>
        <dbReference type="Proteomes" id="UP000722957"/>
    </source>
</evidence>
<reference evidence="1 2" key="1">
    <citation type="journal article" date="2021" name="PeerJ">
        <title>Analysis of 44 Vibrio anguillarum genomes reveals high genetic diversity.</title>
        <authorList>
            <person name="Hansen M.J."/>
            <person name="Dalsgaard I."/>
        </authorList>
    </citation>
    <scope>NUCLEOTIDE SEQUENCE [LARGE SCALE GENOMIC DNA]</scope>
    <source>
        <strain evidence="1 2">17-16730-2A</strain>
    </source>
</reference>
<name>A0ABD4KNM1_VIBAN</name>